<organism evidence="1 2">
    <name type="scientific">Leucobacter luti</name>
    <dbReference type="NCBI Taxonomy" id="340320"/>
    <lineage>
        <taxon>Bacteria</taxon>
        <taxon>Bacillati</taxon>
        <taxon>Actinomycetota</taxon>
        <taxon>Actinomycetes</taxon>
        <taxon>Micrococcales</taxon>
        <taxon>Microbacteriaceae</taxon>
        <taxon>Leucobacter</taxon>
    </lineage>
</organism>
<dbReference type="EMBL" id="SNYA01000005">
    <property type="protein sequence ID" value="TDP91486.1"/>
    <property type="molecule type" value="Genomic_DNA"/>
</dbReference>
<evidence type="ECO:0000313" key="1">
    <source>
        <dbReference type="EMBL" id="TDP91486.1"/>
    </source>
</evidence>
<comment type="caution">
    <text evidence="1">The sequence shown here is derived from an EMBL/GenBank/DDBJ whole genome shotgun (WGS) entry which is preliminary data.</text>
</comment>
<protein>
    <submittedName>
        <fullName evidence="1">Uncharacterized protein</fullName>
    </submittedName>
</protein>
<keyword evidence="2" id="KW-1185">Reference proteome</keyword>
<dbReference type="AlphaFoldDB" id="A0A4R6RYY5"/>
<reference evidence="1 2" key="1">
    <citation type="submission" date="2019-03" db="EMBL/GenBank/DDBJ databases">
        <title>Genomic analyses of the natural microbiome of Caenorhabditis elegans.</title>
        <authorList>
            <person name="Samuel B."/>
        </authorList>
    </citation>
    <scope>NUCLEOTIDE SEQUENCE [LARGE SCALE GENOMIC DNA]</scope>
    <source>
        <strain evidence="1 2">JUb18</strain>
    </source>
</reference>
<dbReference type="RefSeq" id="WP_133616968.1">
    <property type="nucleotide sequence ID" value="NZ_SNYA01000005.1"/>
</dbReference>
<proteinExistence type="predicted"/>
<name>A0A4R6RYY5_9MICO</name>
<dbReference type="Proteomes" id="UP000295601">
    <property type="component" value="Unassembled WGS sequence"/>
</dbReference>
<dbReference type="OrthoDB" id="5517693at2"/>
<evidence type="ECO:0000313" key="2">
    <source>
        <dbReference type="Proteomes" id="UP000295601"/>
    </source>
</evidence>
<accession>A0A4R6RYY5</accession>
<gene>
    <name evidence="1" type="ORF">EDF62_2103</name>
</gene>
<sequence length="361" mass="39743">MDTPQEIRRATQLLLHVDGLAQRGITRREIDSAVSASRLVRVRPGWYVEASQWQSGRSEQKHLLAILAAQQSTLRRPILSHRSAATLHGLPVWSRWMTRTTALPQGRASLADERSVDLTVGPSEYNAGSSATARHRAALPSADTTQIAGLRLTSGERTVFDLARSEPFPVALACADAYLRGTVRVGRLVDRASWNAWREQLVSRADAMPRGRGMAAVRALAVLADPRSDSPLESVSRLRALQLGLTPELQVAVPNERGGSYYLDLLFRELGVFGECDGKAKYTDPALRNGRSADEVVYSEKRRHDWIEGSQGWRGVRWGAPEVSTAASFARHLRAQRVRVPGRPSLVLGPGIARFLRQLGP</sequence>